<dbReference type="Proteomes" id="UP000005143">
    <property type="component" value="Unassembled WGS sequence"/>
</dbReference>
<evidence type="ECO:0000313" key="4">
    <source>
        <dbReference type="EMBL" id="EHN09063.1"/>
    </source>
</evidence>
<dbReference type="PANTHER" id="PTHR43391">
    <property type="entry name" value="RETINOL DEHYDROGENASE-RELATED"/>
    <property type="match status" value="1"/>
</dbReference>
<dbReference type="NCBIfam" id="NF004196">
    <property type="entry name" value="PRK05650.1"/>
    <property type="match status" value="1"/>
</dbReference>
<dbReference type="CDD" id="cd05233">
    <property type="entry name" value="SDR_c"/>
    <property type="match status" value="1"/>
</dbReference>
<keyword evidence="2" id="KW-0560">Oxidoreductase</keyword>
<proteinExistence type="inferred from homology"/>
<dbReference type="Pfam" id="PF00106">
    <property type="entry name" value="adh_short"/>
    <property type="match status" value="1"/>
</dbReference>
<evidence type="ECO:0000256" key="3">
    <source>
        <dbReference type="RuleBase" id="RU000363"/>
    </source>
</evidence>
<dbReference type="Gene3D" id="3.40.50.720">
    <property type="entry name" value="NAD(P)-binding Rossmann-like Domain"/>
    <property type="match status" value="1"/>
</dbReference>
<dbReference type="PROSITE" id="PS00061">
    <property type="entry name" value="ADH_SHORT"/>
    <property type="match status" value="1"/>
</dbReference>
<dbReference type="PATRIC" id="fig|1097667.3.peg.4093"/>
<sequence>MLITGAGSGLGLALAHRFAAAGDRVLLTDVDGDALVAAVAAVAGAEAAVGDGAPTASAHGLTLDVRSDERWAAVRGWCEEHWGGLDVLVSNAGVAAGGRFSRQPIEDWDWVLEIDLMGVVRGCRTFVPLMEAQGSGQLVNVASLAGLINPPANAAYNVAKAGVVSLSETLRLELEPAGIGVTVVCPSFFRTGLTATFRSPDAAVSGLMDKLVGQSSTPADAIAAQVVDAVAKRRFLLLTDRDGRSSYLVKRFLPPLFLSQARKRTRRLLERIAAAEADGASAVAASDRGEA</sequence>
<dbReference type="AlphaFoldDB" id="H0EB99"/>
<comment type="similarity">
    <text evidence="1 3">Belongs to the short-chain dehydrogenases/reductases (SDR) family.</text>
</comment>
<dbReference type="PRINTS" id="PR00081">
    <property type="entry name" value="GDHRDH"/>
</dbReference>
<dbReference type="PANTHER" id="PTHR43391:SF12">
    <property type="entry name" value="OXIDOREDUCTASE EPHD-RELATED"/>
    <property type="match status" value="1"/>
</dbReference>
<protein>
    <submittedName>
        <fullName evidence="4">Oxidoreductase short chain dehydrogenase/reductase family</fullName>
    </submittedName>
</protein>
<evidence type="ECO:0000313" key="5">
    <source>
        <dbReference type="Proteomes" id="UP000005143"/>
    </source>
</evidence>
<dbReference type="InterPro" id="IPR002347">
    <property type="entry name" value="SDR_fam"/>
</dbReference>
<evidence type="ECO:0000256" key="2">
    <source>
        <dbReference type="ARBA" id="ARBA00023002"/>
    </source>
</evidence>
<dbReference type="InterPro" id="IPR036291">
    <property type="entry name" value="NAD(P)-bd_dom_sf"/>
</dbReference>
<gene>
    <name evidence="4" type="ORF">PAI11_41280</name>
</gene>
<name>H0EB99_9ACTN</name>
<reference evidence="4 5" key="1">
    <citation type="journal article" date="2013" name="Biodegradation">
        <title>Quantitative proteomic analysis of ibuprofen-degrading Patulibacter sp. strain I11.</title>
        <authorList>
            <person name="Almeida B."/>
            <person name="Kjeldal H."/>
            <person name="Lolas I."/>
            <person name="Knudsen A.D."/>
            <person name="Carvalho G."/>
            <person name="Nielsen K.L."/>
            <person name="Barreto Crespo M.T."/>
            <person name="Stensballe A."/>
            <person name="Nielsen J.L."/>
        </authorList>
    </citation>
    <scope>NUCLEOTIDE SEQUENCE [LARGE SCALE GENOMIC DNA]</scope>
    <source>
        <strain evidence="4 5">I11</strain>
    </source>
</reference>
<comment type="caution">
    <text evidence="4">The sequence shown here is derived from an EMBL/GenBank/DDBJ whole genome shotgun (WGS) entry which is preliminary data.</text>
</comment>
<dbReference type="GO" id="GO:0016491">
    <property type="term" value="F:oxidoreductase activity"/>
    <property type="evidence" value="ECO:0007669"/>
    <property type="project" value="UniProtKB-KW"/>
</dbReference>
<dbReference type="SUPFAM" id="SSF51735">
    <property type="entry name" value="NAD(P)-binding Rossmann-fold domains"/>
    <property type="match status" value="1"/>
</dbReference>
<dbReference type="EMBL" id="AGUD01000305">
    <property type="protein sequence ID" value="EHN09063.1"/>
    <property type="molecule type" value="Genomic_DNA"/>
</dbReference>
<evidence type="ECO:0000256" key="1">
    <source>
        <dbReference type="ARBA" id="ARBA00006484"/>
    </source>
</evidence>
<organism evidence="4 5">
    <name type="scientific">Patulibacter medicamentivorans</name>
    <dbReference type="NCBI Taxonomy" id="1097667"/>
    <lineage>
        <taxon>Bacteria</taxon>
        <taxon>Bacillati</taxon>
        <taxon>Actinomycetota</taxon>
        <taxon>Thermoleophilia</taxon>
        <taxon>Solirubrobacterales</taxon>
        <taxon>Patulibacteraceae</taxon>
        <taxon>Patulibacter</taxon>
    </lineage>
</organism>
<accession>H0EB99</accession>
<dbReference type="PRINTS" id="PR00080">
    <property type="entry name" value="SDRFAMILY"/>
</dbReference>
<dbReference type="InterPro" id="IPR020904">
    <property type="entry name" value="Sc_DH/Rdtase_CS"/>
</dbReference>
<keyword evidence="5" id="KW-1185">Reference proteome</keyword>